<accession>A0A3B3R6F3</accession>
<feature type="chain" id="PRO_5017260620" description="Secreted protein" evidence="1">
    <location>
        <begin position="16"/>
        <end position="79"/>
    </location>
</feature>
<proteinExistence type="predicted"/>
<reference evidence="2" key="1">
    <citation type="submission" date="2025-08" db="UniProtKB">
        <authorList>
            <consortium name="Ensembl"/>
        </authorList>
    </citation>
    <scope>IDENTIFICATION</scope>
</reference>
<evidence type="ECO:0008006" key="4">
    <source>
        <dbReference type="Google" id="ProtNLM"/>
    </source>
</evidence>
<name>A0A3B3R6F3_9TELE</name>
<evidence type="ECO:0000256" key="1">
    <source>
        <dbReference type="SAM" id="SignalP"/>
    </source>
</evidence>
<dbReference type="AlphaFoldDB" id="A0A3B3R6F3"/>
<evidence type="ECO:0000313" key="3">
    <source>
        <dbReference type="Proteomes" id="UP000261540"/>
    </source>
</evidence>
<sequence length="79" mass="8453">MFCSLLLIFVQGSLSEQVHHTGVQGAFGVDEQPVSGEDQVEIATQDHETAAPGGLGVAATADQGARYLLHHPLWCRLQI</sequence>
<organism evidence="2 3">
    <name type="scientific">Paramormyrops kingsleyae</name>
    <dbReference type="NCBI Taxonomy" id="1676925"/>
    <lineage>
        <taxon>Eukaryota</taxon>
        <taxon>Metazoa</taxon>
        <taxon>Chordata</taxon>
        <taxon>Craniata</taxon>
        <taxon>Vertebrata</taxon>
        <taxon>Euteleostomi</taxon>
        <taxon>Actinopterygii</taxon>
        <taxon>Neopterygii</taxon>
        <taxon>Teleostei</taxon>
        <taxon>Osteoglossocephala</taxon>
        <taxon>Osteoglossomorpha</taxon>
        <taxon>Osteoglossiformes</taxon>
        <taxon>Mormyridae</taxon>
        <taxon>Paramormyrops</taxon>
    </lineage>
</organism>
<feature type="signal peptide" evidence="1">
    <location>
        <begin position="1"/>
        <end position="15"/>
    </location>
</feature>
<reference evidence="2" key="2">
    <citation type="submission" date="2025-09" db="UniProtKB">
        <authorList>
            <consortium name="Ensembl"/>
        </authorList>
    </citation>
    <scope>IDENTIFICATION</scope>
</reference>
<keyword evidence="3" id="KW-1185">Reference proteome</keyword>
<evidence type="ECO:0000313" key="2">
    <source>
        <dbReference type="Ensembl" id="ENSPKIP00000013500.1"/>
    </source>
</evidence>
<dbReference type="Ensembl" id="ENSPKIT00000037924.1">
    <property type="protein sequence ID" value="ENSPKIP00000013500.1"/>
    <property type="gene ID" value="ENSPKIG00000000916.1"/>
</dbReference>
<protein>
    <recommendedName>
        <fullName evidence="4">Secreted protein</fullName>
    </recommendedName>
</protein>
<keyword evidence="1" id="KW-0732">Signal</keyword>
<dbReference type="Proteomes" id="UP000261540">
    <property type="component" value="Unplaced"/>
</dbReference>